<feature type="chain" id="PRO_5038636741" evidence="1">
    <location>
        <begin position="21"/>
        <end position="373"/>
    </location>
</feature>
<name>A0A9D1GES7_9BACT</name>
<dbReference type="PANTHER" id="PTHR47197:SF3">
    <property type="entry name" value="DIHYDRO-HEME D1 DEHYDROGENASE"/>
    <property type="match status" value="1"/>
</dbReference>
<dbReference type="SUPFAM" id="SSF50969">
    <property type="entry name" value="YVTN repeat-like/Quinoprotein amine dehydrogenase"/>
    <property type="match status" value="1"/>
</dbReference>
<dbReference type="PROSITE" id="PS51257">
    <property type="entry name" value="PROKAR_LIPOPROTEIN"/>
    <property type="match status" value="1"/>
</dbReference>
<protein>
    <submittedName>
        <fullName evidence="2">YncE family protein</fullName>
    </submittedName>
</protein>
<feature type="signal peptide" evidence="1">
    <location>
        <begin position="1"/>
        <end position="20"/>
    </location>
</feature>
<dbReference type="InterPro" id="IPR011044">
    <property type="entry name" value="Quino_amine_DH_bsu"/>
</dbReference>
<gene>
    <name evidence="2" type="ORF">IAD06_07160</name>
</gene>
<dbReference type="InterPro" id="IPR031815">
    <property type="entry name" value="DUF5074"/>
</dbReference>
<reference evidence="2" key="1">
    <citation type="submission" date="2020-10" db="EMBL/GenBank/DDBJ databases">
        <authorList>
            <person name="Gilroy R."/>
        </authorList>
    </citation>
    <scope>NUCLEOTIDE SEQUENCE</scope>
    <source>
        <strain evidence="2">21143</strain>
    </source>
</reference>
<evidence type="ECO:0000313" key="3">
    <source>
        <dbReference type="Proteomes" id="UP000886722"/>
    </source>
</evidence>
<dbReference type="AlphaFoldDB" id="A0A9D1GES7"/>
<organism evidence="2 3">
    <name type="scientific">Candidatus Caccoplasma intestinavium</name>
    <dbReference type="NCBI Taxonomy" id="2840716"/>
    <lineage>
        <taxon>Bacteria</taxon>
        <taxon>Pseudomonadati</taxon>
        <taxon>Bacteroidota</taxon>
        <taxon>Bacteroidia</taxon>
        <taxon>Bacteroidales</taxon>
        <taxon>Bacteroidaceae</taxon>
        <taxon>Bacteroidaceae incertae sedis</taxon>
        <taxon>Candidatus Caccoplasma</taxon>
    </lineage>
</organism>
<proteinExistence type="predicted"/>
<reference evidence="2" key="2">
    <citation type="journal article" date="2021" name="PeerJ">
        <title>Extensive microbial diversity within the chicken gut microbiome revealed by metagenomics and culture.</title>
        <authorList>
            <person name="Gilroy R."/>
            <person name="Ravi A."/>
            <person name="Getino M."/>
            <person name="Pursley I."/>
            <person name="Horton D.L."/>
            <person name="Alikhan N.F."/>
            <person name="Baker D."/>
            <person name="Gharbi K."/>
            <person name="Hall N."/>
            <person name="Watson M."/>
            <person name="Adriaenssens E.M."/>
            <person name="Foster-Nyarko E."/>
            <person name="Jarju S."/>
            <person name="Secka A."/>
            <person name="Antonio M."/>
            <person name="Oren A."/>
            <person name="Chaudhuri R.R."/>
            <person name="La Ragione R."/>
            <person name="Hildebrand F."/>
            <person name="Pallen M.J."/>
        </authorList>
    </citation>
    <scope>NUCLEOTIDE SEQUENCE</scope>
    <source>
        <strain evidence="2">21143</strain>
    </source>
</reference>
<dbReference type="PANTHER" id="PTHR47197">
    <property type="entry name" value="PROTEIN NIRF"/>
    <property type="match status" value="1"/>
</dbReference>
<dbReference type="InterPro" id="IPR015943">
    <property type="entry name" value="WD40/YVTN_repeat-like_dom_sf"/>
</dbReference>
<comment type="caution">
    <text evidence="2">The sequence shown here is derived from an EMBL/GenBank/DDBJ whole genome shotgun (WGS) entry which is preliminary data.</text>
</comment>
<dbReference type="Pfam" id="PF16819">
    <property type="entry name" value="DUF5074"/>
    <property type="match status" value="1"/>
</dbReference>
<accession>A0A9D1GES7</accession>
<dbReference type="InterPro" id="IPR051200">
    <property type="entry name" value="Host-pathogen_enzymatic-act"/>
</dbReference>
<evidence type="ECO:0000256" key="1">
    <source>
        <dbReference type="SAM" id="SignalP"/>
    </source>
</evidence>
<sequence>MKKIFFLSTLCLLAILSSCRDDDNQINGSNNSNVTDGTSDGIKGFYLLNEGQMGANNSTLDYFDATSGIYSSNIYPERNPTVIKELGDTGNDLKIYKDRLYAVMNGSHKVEIMTADSAKHIADVDIPNGRFICFDGDYAYVSSYVGASWGNGEVLGAVYKFDTKTTTIVDSVYVGYQPEEMAIVNRKLYVANSGGLHAGYDNTVSVIDLNDFTVTGNITVDINLFRLRSDSKGHLYVSSRGNYVDIPANLYVIDTENDVVSDTLNIAVTDLCIVGDTAYTYASEYSYETNSYAYSYHTINLNTREIAEARFITDETTLTSLYGIAVDPDTKEVYLTDAGDYSNSGTIYCFNPDGTLKWKADTGVSPAHFAWQY</sequence>
<dbReference type="Proteomes" id="UP000886722">
    <property type="component" value="Unassembled WGS sequence"/>
</dbReference>
<evidence type="ECO:0000313" key="2">
    <source>
        <dbReference type="EMBL" id="HIT39800.1"/>
    </source>
</evidence>
<dbReference type="EMBL" id="DVKT01000054">
    <property type="protein sequence ID" value="HIT39800.1"/>
    <property type="molecule type" value="Genomic_DNA"/>
</dbReference>
<dbReference type="Gene3D" id="2.130.10.10">
    <property type="entry name" value="YVTN repeat-like/Quinoprotein amine dehydrogenase"/>
    <property type="match status" value="1"/>
</dbReference>
<keyword evidence="1" id="KW-0732">Signal</keyword>